<reference evidence="2" key="2">
    <citation type="submission" date="2015-01" db="EMBL/GenBank/DDBJ databases">
        <title>Evolutionary Origins and Diversification of the Mycorrhizal Mutualists.</title>
        <authorList>
            <consortium name="DOE Joint Genome Institute"/>
            <consortium name="Mycorrhizal Genomics Consortium"/>
            <person name="Kohler A."/>
            <person name="Kuo A."/>
            <person name="Nagy L.G."/>
            <person name="Floudas D."/>
            <person name="Copeland A."/>
            <person name="Barry K.W."/>
            <person name="Cichocki N."/>
            <person name="Veneault-Fourrey C."/>
            <person name="LaButti K."/>
            <person name="Lindquist E.A."/>
            <person name="Lipzen A."/>
            <person name="Lundell T."/>
            <person name="Morin E."/>
            <person name="Murat C."/>
            <person name="Riley R."/>
            <person name="Ohm R."/>
            <person name="Sun H."/>
            <person name="Tunlid A."/>
            <person name="Henrissat B."/>
            <person name="Grigoriev I.V."/>
            <person name="Hibbett D.S."/>
            <person name="Martin F."/>
        </authorList>
    </citation>
    <scope>NUCLEOTIDE SEQUENCE [LARGE SCALE GENOMIC DNA]</scope>
    <source>
        <strain evidence="2">LaAM-08-1</strain>
    </source>
</reference>
<dbReference type="EMBL" id="KN838677">
    <property type="protein sequence ID" value="KIJ98055.1"/>
    <property type="molecule type" value="Genomic_DNA"/>
</dbReference>
<gene>
    <name evidence="1" type="ORF">K443DRAFT_221271</name>
</gene>
<organism evidence="1 2">
    <name type="scientific">Laccaria amethystina LaAM-08-1</name>
    <dbReference type="NCBI Taxonomy" id="1095629"/>
    <lineage>
        <taxon>Eukaryota</taxon>
        <taxon>Fungi</taxon>
        <taxon>Dikarya</taxon>
        <taxon>Basidiomycota</taxon>
        <taxon>Agaricomycotina</taxon>
        <taxon>Agaricomycetes</taxon>
        <taxon>Agaricomycetidae</taxon>
        <taxon>Agaricales</taxon>
        <taxon>Agaricineae</taxon>
        <taxon>Hydnangiaceae</taxon>
        <taxon>Laccaria</taxon>
    </lineage>
</organism>
<evidence type="ECO:0000313" key="1">
    <source>
        <dbReference type="EMBL" id="KIJ98055.1"/>
    </source>
</evidence>
<proteinExistence type="predicted"/>
<sequence>MAFSTQHFRNSLARFERRVSDTPLPMYFHGTVVFGSGPAMFLPRHTTTPYLFPSYQVWLKAYGNRGNVNDDASFLDSRLRCRRNASFTDT</sequence>
<evidence type="ECO:0000313" key="2">
    <source>
        <dbReference type="Proteomes" id="UP000054477"/>
    </source>
</evidence>
<dbReference type="Proteomes" id="UP000054477">
    <property type="component" value="Unassembled WGS sequence"/>
</dbReference>
<dbReference type="AlphaFoldDB" id="A0A0C9WYZ2"/>
<keyword evidence="2" id="KW-1185">Reference proteome</keyword>
<protein>
    <submittedName>
        <fullName evidence="1">Uncharacterized protein</fullName>
    </submittedName>
</protein>
<accession>A0A0C9WYZ2</accession>
<name>A0A0C9WYZ2_9AGAR</name>
<dbReference type="HOGENOM" id="CLU_2441189_0_0_1"/>
<reference evidence="1 2" key="1">
    <citation type="submission" date="2014-04" db="EMBL/GenBank/DDBJ databases">
        <authorList>
            <consortium name="DOE Joint Genome Institute"/>
            <person name="Kuo A."/>
            <person name="Kohler A."/>
            <person name="Nagy L.G."/>
            <person name="Floudas D."/>
            <person name="Copeland A."/>
            <person name="Barry K.W."/>
            <person name="Cichocki N."/>
            <person name="Veneault-Fourrey C."/>
            <person name="LaButti K."/>
            <person name="Lindquist E.A."/>
            <person name="Lipzen A."/>
            <person name="Lundell T."/>
            <person name="Morin E."/>
            <person name="Murat C."/>
            <person name="Sun H."/>
            <person name="Tunlid A."/>
            <person name="Henrissat B."/>
            <person name="Grigoriev I.V."/>
            <person name="Hibbett D.S."/>
            <person name="Martin F."/>
            <person name="Nordberg H.P."/>
            <person name="Cantor M.N."/>
            <person name="Hua S.X."/>
        </authorList>
    </citation>
    <scope>NUCLEOTIDE SEQUENCE [LARGE SCALE GENOMIC DNA]</scope>
    <source>
        <strain evidence="1 2">LaAM-08-1</strain>
    </source>
</reference>